<protein>
    <recommendedName>
        <fullName evidence="3">RNA-directed DNA polymerase from mobile element jockey</fullName>
    </recommendedName>
</protein>
<evidence type="ECO:0000313" key="2">
    <source>
        <dbReference type="Proteomes" id="UP000299102"/>
    </source>
</evidence>
<keyword evidence="2" id="KW-1185">Reference proteome</keyword>
<organism evidence="1 2">
    <name type="scientific">Eumeta variegata</name>
    <name type="common">Bagworm moth</name>
    <name type="synonym">Eumeta japonica</name>
    <dbReference type="NCBI Taxonomy" id="151549"/>
    <lineage>
        <taxon>Eukaryota</taxon>
        <taxon>Metazoa</taxon>
        <taxon>Ecdysozoa</taxon>
        <taxon>Arthropoda</taxon>
        <taxon>Hexapoda</taxon>
        <taxon>Insecta</taxon>
        <taxon>Pterygota</taxon>
        <taxon>Neoptera</taxon>
        <taxon>Endopterygota</taxon>
        <taxon>Lepidoptera</taxon>
        <taxon>Glossata</taxon>
        <taxon>Ditrysia</taxon>
        <taxon>Tineoidea</taxon>
        <taxon>Psychidae</taxon>
        <taxon>Oiketicinae</taxon>
        <taxon>Eumeta</taxon>
    </lineage>
</organism>
<reference evidence="1 2" key="1">
    <citation type="journal article" date="2019" name="Commun. Biol.">
        <title>The bagworm genome reveals a unique fibroin gene that provides high tensile strength.</title>
        <authorList>
            <person name="Kono N."/>
            <person name="Nakamura H."/>
            <person name="Ohtoshi R."/>
            <person name="Tomita M."/>
            <person name="Numata K."/>
            <person name="Arakawa K."/>
        </authorList>
    </citation>
    <scope>NUCLEOTIDE SEQUENCE [LARGE SCALE GENOMIC DNA]</scope>
</reference>
<sequence>MPTQLLLRGQDVECKSCDRYLGVHIDHSLPMIPQVKHMVQKSRALRAKLRLVLTSWLPTRTKLAIYSCHIRSCLTYATPAWYTLRSEAAASETPSSTKFSATDDRKGHLTQARRLFNCAVAPQSGASIRETARWTSTPSRSNLLLPQRGIKHHQQAPRGRQRSPALVARGNNVSLTKNAAACCIQPILHQYYI</sequence>
<proteinExistence type="predicted"/>
<name>A0A4C1ZND0_EUMVA</name>
<dbReference type="Proteomes" id="UP000299102">
    <property type="component" value="Unassembled WGS sequence"/>
</dbReference>
<dbReference type="EMBL" id="BGZK01001929">
    <property type="protein sequence ID" value="GBP88399.1"/>
    <property type="molecule type" value="Genomic_DNA"/>
</dbReference>
<evidence type="ECO:0000313" key="1">
    <source>
        <dbReference type="EMBL" id="GBP88399.1"/>
    </source>
</evidence>
<dbReference type="AlphaFoldDB" id="A0A4C1ZND0"/>
<dbReference type="OrthoDB" id="412981at2759"/>
<comment type="caution">
    <text evidence="1">The sequence shown here is derived from an EMBL/GenBank/DDBJ whole genome shotgun (WGS) entry which is preliminary data.</text>
</comment>
<gene>
    <name evidence="1" type="ORF">EVAR_59001_1</name>
</gene>
<evidence type="ECO:0008006" key="3">
    <source>
        <dbReference type="Google" id="ProtNLM"/>
    </source>
</evidence>
<accession>A0A4C1ZND0</accession>